<protein>
    <recommendedName>
        <fullName evidence="3">Kazal-like domain-containing protein</fullName>
    </recommendedName>
</protein>
<feature type="compositionally biased region" description="Pro residues" evidence="1">
    <location>
        <begin position="183"/>
        <end position="193"/>
    </location>
</feature>
<evidence type="ECO:0000313" key="5">
    <source>
        <dbReference type="Proteomes" id="UP000192578"/>
    </source>
</evidence>
<evidence type="ECO:0000256" key="2">
    <source>
        <dbReference type="SAM" id="SignalP"/>
    </source>
</evidence>
<comment type="caution">
    <text evidence="4">The sequence shown here is derived from an EMBL/GenBank/DDBJ whole genome shotgun (WGS) entry which is preliminary data.</text>
</comment>
<feature type="chain" id="PRO_5040817133" description="Kazal-like domain-containing protein" evidence="2">
    <location>
        <begin position="20"/>
        <end position="211"/>
    </location>
</feature>
<dbReference type="Proteomes" id="UP000192578">
    <property type="component" value="Unassembled WGS sequence"/>
</dbReference>
<feature type="region of interest" description="Disordered" evidence="1">
    <location>
        <begin position="183"/>
        <end position="211"/>
    </location>
</feature>
<evidence type="ECO:0000259" key="3">
    <source>
        <dbReference type="Pfam" id="PF07648"/>
    </source>
</evidence>
<dbReference type="Pfam" id="PF07648">
    <property type="entry name" value="Kazal_2"/>
    <property type="match status" value="1"/>
</dbReference>
<feature type="region of interest" description="Disordered" evidence="1">
    <location>
        <begin position="22"/>
        <end position="101"/>
    </location>
</feature>
<evidence type="ECO:0000313" key="4">
    <source>
        <dbReference type="EMBL" id="OWA54872.1"/>
    </source>
</evidence>
<reference evidence="5" key="1">
    <citation type="submission" date="2017-01" db="EMBL/GenBank/DDBJ databases">
        <title>Comparative genomics of anhydrobiosis in the tardigrade Hypsibius dujardini.</title>
        <authorList>
            <person name="Yoshida Y."/>
            <person name="Koutsovoulos G."/>
            <person name="Laetsch D."/>
            <person name="Stevens L."/>
            <person name="Kumar S."/>
            <person name="Horikawa D."/>
            <person name="Ishino K."/>
            <person name="Komine S."/>
            <person name="Tomita M."/>
            <person name="Blaxter M."/>
            <person name="Arakawa K."/>
        </authorList>
    </citation>
    <scope>NUCLEOTIDE SEQUENCE [LARGE SCALE GENOMIC DNA]</scope>
    <source>
        <strain evidence="5">Z151</strain>
    </source>
</reference>
<gene>
    <name evidence="4" type="ORF">BV898_19264</name>
</gene>
<feature type="compositionally biased region" description="Pro residues" evidence="1">
    <location>
        <begin position="67"/>
        <end position="85"/>
    </location>
</feature>
<sequence length="211" mass="23181">MSRLLFFLVAALISGVCLAQKEDQQPGNCTCRAPPPPSPGKDDVGIMDDNDDEPPMMMMMGDDEDAPPPPPPPRMDGKRAPPPPHPPHEGKKWRNHHKRPQVCGTDGKEYPDRCNFINAQASDAKLGERPCEKKHDKKPIPHCLNNGTTLNIDRRELDKMLKTSPISLGLLCPGACPCALKCPPPPPPPPPHGAPNRNETRDHGPKKNEKH</sequence>
<keyword evidence="5" id="KW-1185">Reference proteome</keyword>
<feature type="domain" description="Kazal-like" evidence="3">
    <location>
        <begin position="96"/>
        <end position="125"/>
    </location>
</feature>
<accession>A0A9X6NJ85</accession>
<name>A0A9X6NJ85_HYPEX</name>
<organism evidence="4 5">
    <name type="scientific">Hypsibius exemplaris</name>
    <name type="common">Freshwater tardigrade</name>
    <dbReference type="NCBI Taxonomy" id="2072580"/>
    <lineage>
        <taxon>Eukaryota</taxon>
        <taxon>Metazoa</taxon>
        <taxon>Ecdysozoa</taxon>
        <taxon>Tardigrada</taxon>
        <taxon>Eutardigrada</taxon>
        <taxon>Parachela</taxon>
        <taxon>Hypsibioidea</taxon>
        <taxon>Hypsibiidae</taxon>
        <taxon>Hypsibius</taxon>
    </lineage>
</organism>
<feature type="compositionally biased region" description="Acidic residues" evidence="1">
    <location>
        <begin position="45"/>
        <end position="54"/>
    </location>
</feature>
<dbReference type="AlphaFoldDB" id="A0A9X6NJ85"/>
<dbReference type="InterPro" id="IPR002350">
    <property type="entry name" value="Kazal_dom"/>
</dbReference>
<keyword evidence="2" id="KW-0732">Signal</keyword>
<proteinExistence type="predicted"/>
<feature type="compositionally biased region" description="Basic and acidic residues" evidence="1">
    <location>
        <begin position="198"/>
        <end position="211"/>
    </location>
</feature>
<evidence type="ECO:0000256" key="1">
    <source>
        <dbReference type="SAM" id="MobiDB-lite"/>
    </source>
</evidence>
<feature type="signal peptide" evidence="2">
    <location>
        <begin position="1"/>
        <end position="19"/>
    </location>
</feature>
<dbReference type="EMBL" id="MTYJ01000474">
    <property type="protein sequence ID" value="OWA54872.1"/>
    <property type="molecule type" value="Genomic_DNA"/>
</dbReference>